<dbReference type="SUPFAM" id="SSF46988">
    <property type="entry name" value="Tubulin chaperone cofactor A"/>
    <property type="match status" value="1"/>
</dbReference>
<protein>
    <recommendedName>
        <fullName evidence="3">Tubulin-specific chaperone A</fullName>
    </recommendedName>
</protein>
<evidence type="ECO:0000256" key="2">
    <source>
        <dbReference type="ARBA" id="ARBA00023186"/>
    </source>
</evidence>
<dbReference type="PANTHER" id="PTHR21500">
    <property type="entry name" value="TUBULIN-SPECIFIC CHAPERONE A"/>
    <property type="match status" value="1"/>
</dbReference>
<comment type="subcellular location">
    <subcellularLocation>
        <location evidence="3">Cytoplasm</location>
        <location evidence="3">Cytoskeleton</location>
    </subcellularLocation>
</comment>
<accession>A0ABR4BMQ1</accession>
<dbReference type="PANTHER" id="PTHR21500:SF0">
    <property type="entry name" value="TUBULIN-SPECIFIC CHAPERONE A"/>
    <property type="match status" value="1"/>
</dbReference>
<dbReference type="InterPro" id="IPR036126">
    <property type="entry name" value="TBCA_sf"/>
</dbReference>
<keyword evidence="2 3" id="KW-0143">Chaperone</keyword>
<dbReference type="InterPro" id="IPR004226">
    <property type="entry name" value="TBCA"/>
</dbReference>
<evidence type="ECO:0000256" key="1">
    <source>
        <dbReference type="ARBA" id="ARBA00006806"/>
    </source>
</evidence>
<keyword evidence="3" id="KW-0493">Microtubule</keyword>
<dbReference type="EMBL" id="JBHFEH010000001">
    <property type="protein sequence ID" value="KAL2058998.1"/>
    <property type="molecule type" value="Genomic_DNA"/>
</dbReference>
<name>A0ABR4BMQ1_9LECA</name>
<dbReference type="Pfam" id="PF02970">
    <property type="entry name" value="TBCA"/>
    <property type="match status" value="1"/>
</dbReference>
<organism evidence="4 5">
    <name type="scientific">Lepraria finkii</name>
    <dbReference type="NCBI Taxonomy" id="1340010"/>
    <lineage>
        <taxon>Eukaryota</taxon>
        <taxon>Fungi</taxon>
        <taxon>Dikarya</taxon>
        <taxon>Ascomycota</taxon>
        <taxon>Pezizomycotina</taxon>
        <taxon>Lecanoromycetes</taxon>
        <taxon>OSLEUM clade</taxon>
        <taxon>Lecanoromycetidae</taxon>
        <taxon>Lecanorales</taxon>
        <taxon>Lecanorineae</taxon>
        <taxon>Stereocaulaceae</taxon>
        <taxon>Lepraria</taxon>
    </lineage>
</organism>
<comment type="subunit">
    <text evidence="3">Supercomplex made of cofactors A to E. Cofactors A and D function by capturing and stabilizing tubulin in a quasi-native conformation. Cofactor E binds to the cofactor D-tubulin complex; interaction with cofactor C then causes the release of tubulin polypeptides that are committed to the native state.</text>
</comment>
<comment type="similarity">
    <text evidence="1 3">Belongs to the TBCA family.</text>
</comment>
<dbReference type="Gene3D" id="1.20.58.90">
    <property type="match status" value="1"/>
</dbReference>
<evidence type="ECO:0000313" key="4">
    <source>
        <dbReference type="EMBL" id="KAL2058998.1"/>
    </source>
</evidence>
<reference evidence="4 5" key="1">
    <citation type="submission" date="2024-09" db="EMBL/GenBank/DDBJ databases">
        <title>Rethinking Asexuality: The Enigmatic Case of Functional Sexual Genes in Lepraria (Stereocaulaceae).</title>
        <authorList>
            <person name="Doellman M."/>
            <person name="Sun Y."/>
            <person name="Barcenas-Pena A."/>
            <person name="Lumbsch H.T."/>
            <person name="Grewe F."/>
        </authorList>
    </citation>
    <scope>NUCLEOTIDE SEQUENCE [LARGE SCALE GENOMIC DNA]</scope>
    <source>
        <strain evidence="4 5">Grewe 0041</strain>
    </source>
</reference>
<keyword evidence="3" id="KW-0206">Cytoskeleton</keyword>
<sequence>MAPPSQLSIATSSIDRLLKEESSYRLELAHQQNHLEKLQFGGPGGVEDVPGNSEFLVKQQKQAIEETKAVFGPLRERIAAAVETLGTTLKSGAPMDDKQVAAANDAMGRAKATYYSMG</sequence>
<evidence type="ECO:0000256" key="3">
    <source>
        <dbReference type="RuleBase" id="RU364030"/>
    </source>
</evidence>
<comment type="caution">
    <text evidence="4">The sequence shown here is derived from an EMBL/GenBank/DDBJ whole genome shotgun (WGS) entry which is preliminary data.</text>
</comment>
<dbReference type="Proteomes" id="UP001590951">
    <property type="component" value="Unassembled WGS sequence"/>
</dbReference>
<proteinExistence type="inferred from homology"/>
<keyword evidence="5" id="KW-1185">Reference proteome</keyword>
<gene>
    <name evidence="4" type="ORF">ABVK25_000290</name>
</gene>
<evidence type="ECO:0000313" key="5">
    <source>
        <dbReference type="Proteomes" id="UP001590951"/>
    </source>
</evidence>
<keyword evidence="3" id="KW-0963">Cytoplasm</keyword>